<evidence type="ECO:0000313" key="3">
    <source>
        <dbReference type="Proteomes" id="UP001500483"/>
    </source>
</evidence>
<feature type="transmembrane region" description="Helical" evidence="1">
    <location>
        <begin position="50"/>
        <end position="74"/>
    </location>
</feature>
<proteinExistence type="predicted"/>
<gene>
    <name evidence="2" type="ORF">GCM10020366_52660</name>
</gene>
<keyword evidence="3" id="KW-1185">Reference proteome</keyword>
<evidence type="ECO:0000256" key="1">
    <source>
        <dbReference type="SAM" id="Phobius"/>
    </source>
</evidence>
<comment type="caution">
    <text evidence="2">The sequence shown here is derived from an EMBL/GenBank/DDBJ whole genome shotgun (WGS) entry which is preliminary data.</text>
</comment>
<protein>
    <submittedName>
        <fullName evidence="2">Uncharacterized protein</fullName>
    </submittedName>
</protein>
<organism evidence="2 3">
    <name type="scientific">Saccharopolyspora gregorii</name>
    <dbReference type="NCBI Taxonomy" id="33914"/>
    <lineage>
        <taxon>Bacteria</taxon>
        <taxon>Bacillati</taxon>
        <taxon>Actinomycetota</taxon>
        <taxon>Actinomycetes</taxon>
        <taxon>Pseudonocardiales</taxon>
        <taxon>Pseudonocardiaceae</taxon>
        <taxon>Saccharopolyspora</taxon>
    </lineage>
</organism>
<sequence>MHPYPAQPPILVAIGDIACTQHEVITPSGRAPIAGTTWSFTDLSRTTRGIPAWAIVCAIIFAFFCLLGLLFLLAKEERTEGWVQVAVHGSGIAHQTQIPVHSAFAVVDFGNRVNYARNLAHQG</sequence>
<evidence type="ECO:0000313" key="2">
    <source>
        <dbReference type="EMBL" id="GAA3362893.1"/>
    </source>
</evidence>
<dbReference type="RefSeq" id="WP_258346111.1">
    <property type="nucleotide sequence ID" value="NZ_BAAAYK010000038.1"/>
</dbReference>
<dbReference type="EMBL" id="BAAAYK010000038">
    <property type="protein sequence ID" value="GAA3362893.1"/>
    <property type="molecule type" value="Genomic_DNA"/>
</dbReference>
<accession>A0ABP6RXP4</accession>
<dbReference type="Proteomes" id="UP001500483">
    <property type="component" value="Unassembled WGS sequence"/>
</dbReference>
<reference evidence="3" key="1">
    <citation type="journal article" date="2019" name="Int. J. Syst. Evol. Microbiol.">
        <title>The Global Catalogue of Microorganisms (GCM) 10K type strain sequencing project: providing services to taxonomists for standard genome sequencing and annotation.</title>
        <authorList>
            <consortium name="The Broad Institute Genomics Platform"/>
            <consortium name="The Broad Institute Genome Sequencing Center for Infectious Disease"/>
            <person name="Wu L."/>
            <person name="Ma J."/>
        </authorList>
    </citation>
    <scope>NUCLEOTIDE SEQUENCE [LARGE SCALE GENOMIC DNA]</scope>
    <source>
        <strain evidence="3">JCM 9687</strain>
    </source>
</reference>
<keyword evidence="1" id="KW-1133">Transmembrane helix</keyword>
<keyword evidence="1" id="KW-0472">Membrane</keyword>
<keyword evidence="1" id="KW-0812">Transmembrane</keyword>
<name>A0ABP6RXP4_9PSEU</name>